<sequence>MQTAYPIWLFPIKQKPQLILPLTEKFFLKEIDGKRSGEIFHFVTKPLTTEEKLHAAQLVYDAREQVRDSIRGFAYIKDKMGTIFSGQPAPPIKHA</sequence>
<organism evidence="1 2">
    <name type="scientific">Candidatus Gottesmanbacteria bacterium RIFCSPHIGHO2_02_FULL_39_11</name>
    <dbReference type="NCBI Taxonomy" id="1798382"/>
    <lineage>
        <taxon>Bacteria</taxon>
        <taxon>Candidatus Gottesmaniibacteriota</taxon>
    </lineage>
</organism>
<dbReference type="Proteomes" id="UP000176923">
    <property type="component" value="Unassembled WGS sequence"/>
</dbReference>
<name>A0A1F5ZN82_9BACT</name>
<dbReference type="STRING" id="1798382.A3D77_05135"/>
<evidence type="ECO:0000313" key="2">
    <source>
        <dbReference type="Proteomes" id="UP000176923"/>
    </source>
</evidence>
<reference evidence="1 2" key="1">
    <citation type="journal article" date="2016" name="Nat. Commun.">
        <title>Thousands of microbial genomes shed light on interconnected biogeochemical processes in an aquifer system.</title>
        <authorList>
            <person name="Anantharaman K."/>
            <person name="Brown C.T."/>
            <person name="Hug L.A."/>
            <person name="Sharon I."/>
            <person name="Castelle C.J."/>
            <person name="Probst A.J."/>
            <person name="Thomas B.C."/>
            <person name="Singh A."/>
            <person name="Wilkins M.J."/>
            <person name="Karaoz U."/>
            <person name="Brodie E.L."/>
            <person name="Williams K.H."/>
            <person name="Hubbard S.S."/>
            <person name="Banfield J.F."/>
        </authorList>
    </citation>
    <scope>NUCLEOTIDE SEQUENCE [LARGE SCALE GENOMIC DNA]</scope>
</reference>
<protein>
    <submittedName>
        <fullName evidence="1">Uncharacterized protein</fullName>
    </submittedName>
</protein>
<accession>A0A1F5ZN82</accession>
<proteinExistence type="predicted"/>
<dbReference type="AlphaFoldDB" id="A0A1F5ZN82"/>
<dbReference type="EMBL" id="MFJL01000034">
    <property type="protein sequence ID" value="OGG13898.1"/>
    <property type="molecule type" value="Genomic_DNA"/>
</dbReference>
<evidence type="ECO:0000313" key="1">
    <source>
        <dbReference type="EMBL" id="OGG13898.1"/>
    </source>
</evidence>
<gene>
    <name evidence="1" type="ORF">A3D77_05135</name>
</gene>
<comment type="caution">
    <text evidence="1">The sequence shown here is derived from an EMBL/GenBank/DDBJ whole genome shotgun (WGS) entry which is preliminary data.</text>
</comment>